<reference evidence="2" key="1">
    <citation type="submission" date="2020-04" db="EMBL/GenBank/DDBJ databases">
        <authorList>
            <person name="Alioto T."/>
            <person name="Alioto T."/>
            <person name="Gomez Garrido J."/>
        </authorList>
    </citation>
    <scope>NUCLEOTIDE SEQUENCE</scope>
    <source>
        <strain evidence="2">A484AB</strain>
    </source>
</reference>
<evidence type="ECO:0000313" key="3">
    <source>
        <dbReference type="Proteomes" id="UP001152795"/>
    </source>
</evidence>
<organism evidence="2 3">
    <name type="scientific">Paramuricea clavata</name>
    <name type="common">Red gorgonian</name>
    <name type="synonym">Violescent sea-whip</name>
    <dbReference type="NCBI Taxonomy" id="317549"/>
    <lineage>
        <taxon>Eukaryota</taxon>
        <taxon>Metazoa</taxon>
        <taxon>Cnidaria</taxon>
        <taxon>Anthozoa</taxon>
        <taxon>Octocorallia</taxon>
        <taxon>Malacalcyonacea</taxon>
        <taxon>Plexauridae</taxon>
        <taxon>Paramuricea</taxon>
    </lineage>
</organism>
<gene>
    <name evidence="2" type="ORF">PACLA_8A008244</name>
</gene>
<dbReference type="AlphaFoldDB" id="A0A7D9E336"/>
<name>A0A7D9E336_PARCT</name>
<feature type="region of interest" description="Disordered" evidence="1">
    <location>
        <begin position="1"/>
        <end position="47"/>
    </location>
</feature>
<dbReference type="EMBL" id="CACRXK020003848">
    <property type="protein sequence ID" value="CAB4000487.1"/>
    <property type="molecule type" value="Genomic_DNA"/>
</dbReference>
<comment type="caution">
    <text evidence="2">The sequence shown here is derived from an EMBL/GenBank/DDBJ whole genome shotgun (WGS) entry which is preliminary data.</text>
</comment>
<accession>A0A7D9E336</accession>
<sequence>MPSLPSHVRRKHQNERFDFHLNDNTDIPTNIPERDPPNERSTSIKEKTAEEFSLRHFALFTLKTQEINRLTDATTNKVIDNTSELLEQHKAHMKDEDVDGLEDIINLPQTPSMDFLRTTKSVFHKVEILLNDMQISKEI</sequence>
<feature type="compositionally biased region" description="Basic and acidic residues" evidence="1">
    <location>
        <begin position="32"/>
        <end position="47"/>
    </location>
</feature>
<dbReference type="Proteomes" id="UP001152795">
    <property type="component" value="Unassembled WGS sequence"/>
</dbReference>
<protein>
    <submittedName>
        <fullName evidence="2">Uncharacterized protein</fullName>
    </submittedName>
</protein>
<proteinExistence type="predicted"/>
<evidence type="ECO:0000256" key="1">
    <source>
        <dbReference type="SAM" id="MobiDB-lite"/>
    </source>
</evidence>
<evidence type="ECO:0000313" key="2">
    <source>
        <dbReference type="EMBL" id="CAB4000487.1"/>
    </source>
</evidence>
<feature type="compositionally biased region" description="Basic and acidic residues" evidence="1">
    <location>
        <begin position="14"/>
        <end position="23"/>
    </location>
</feature>
<keyword evidence="3" id="KW-1185">Reference proteome</keyword>